<keyword evidence="3" id="KW-0540">Nuclease</keyword>
<dbReference type="PANTHER" id="PTHR37984:SF8">
    <property type="entry name" value="CCHC-TYPE DOMAIN-CONTAINING PROTEIN"/>
    <property type="match status" value="1"/>
</dbReference>
<evidence type="ECO:0000256" key="5">
    <source>
        <dbReference type="ARBA" id="ARBA00022801"/>
    </source>
</evidence>
<dbReference type="Proteomes" id="UP001283361">
    <property type="component" value="Unassembled WGS sequence"/>
</dbReference>
<dbReference type="Pfam" id="PF17917">
    <property type="entry name" value="RT_RNaseH"/>
    <property type="match status" value="1"/>
</dbReference>
<evidence type="ECO:0000256" key="3">
    <source>
        <dbReference type="ARBA" id="ARBA00022722"/>
    </source>
</evidence>
<dbReference type="AlphaFoldDB" id="A0AAE0Z7G9"/>
<evidence type="ECO:0000259" key="7">
    <source>
        <dbReference type="Pfam" id="PF17917"/>
    </source>
</evidence>
<keyword evidence="1" id="KW-0808">Transferase</keyword>
<dbReference type="InterPro" id="IPR041373">
    <property type="entry name" value="RT_RNaseH"/>
</dbReference>
<dbReference type="InterPro" id="IPR043502">
    <property type="entry name" value="DNA/RNA_pol_sf"/>
</dbReference>
<organism evidence="8 9">
    <name type="scientific">Elysia crispata</name>
    <name type="common">lettuce slug</name>
    <dbReference type="NCBI Taxonomy" id="231223"/>
    <lineage>
        <taxon>Eukaryota</taxon>
        <taxon>Metazoa</taxon>
        <taxon>Spiralia</taxon>
        <taxon>Lophotrochozoa</taxon>
        <taxon>Mollusca</taxon>
        <taxon>Gastropoda</taxon>
        <taxon>Heterobranchia</taxon>
        <taxon>Euthyneura</taxon>
        <taxon>Panpulmonata</taxon>
        <taxon>Sacoglossa</taxon>
        <taxon>Placobranchoidea</taxon>
        <taxon>Plakobranchidae</taxon>
        <taxon>Elysia</taxon>
    </lineage>
</organism>
<evidence type="ECO:0000256" key="2">
    <source>
        <dbReference type="ARBA" id="ARBA00022695"/>
    </source>
</evidence>
<keyword evidence="4" id="KW-0255">Endonuclease</keyword>
<evidence type="ECO:0000313" key="8">
    <source>
        <dbReference type="EMBL" id="KAK3764135.1"/>
    </source>
</evidence>
<dbReference type="InterPro" id="IPR050951">
    <property type="entry name" value="Retrovirus_Pol_polyprotein"/>
</dbReference>
<evidence type="ECO:0000313" key="9">
    <source>
        <dbReference type="Proteomes" id="UP001283361"/>
    </source>
</evidence>
<dbReference type="SUPFAM" id="SSF56672">
    <property type="entry name" value="DNA/RNA polymerases"/>
    <property type="match status" value="1"/>
</dbReference>
<keyword evidence="6" id="KW-0695">RNA-directed DNA polymerase</keyword>
<dbReference type="GO" id="GO:0004519">
    <property type="term" value="F:endonuclease activity"/>
    <property type="evidence" value="ECO:0007669"/>
    <property type="project" value="UniProtKB-KW"/>
</dbReference>
<evidence type="ECO:0000256" key="6">
    <source>
        <dbReference type="ARBA" id="ARBA00022918"/>
    </source>
</evidence>
<protein>
    <recommendedName>
        <fullName evidence="7">Reverse transcriptase RNase H-like domain-containing protein</fullName>
    </recommendedName>
</protein>
<dbReference type="PANTHER" id="PTHR37984">
    <property type="entry name" value="PROTEIN CBG26694"/>
    <property type="match status" value="1"/>
</dbReference>
<dbReference type="GO" id="GO:0016787">
    <property type="term" value="F:hydrolase activity"/>
    <property type="evidence" value="ECO:0007669"/>
    <property type="project" value="UniProtKB-KW"/>
</dbReference>
<gene>
    <name evidence="8" type="ORF">RRG08_039304</name>
</gene>
<keyword evidence="2" id="KW-0548">Nucleotidyltransferase</keyword>
<dbReference type="GO" id="GO:0003964">
    <property type="term" value="F:RNA-directed DNA polymerase activity"/>
    <property type="evidence" value="ECO:0007669"/>
    <property type="project" value="UniProtKB-KW"/>
</dbReference>
<dbReference type="EMBL" id="JAWDGP010004468">
    <property type="protein sequence ID" value="KAK3764135.1"/>
    <property type="molecule type" value="Genomic_DNA"/>
</dbReference>
<proteinExistence type="predicted"/>
<sequence length="173" mass="19739">MPIMPKLLHVYNFVKASPEKTKKQHEVEYRQSDCGSEEEFQFGTVKDTQPKKTAPLRDSLEKDIEWQWMLKNEEAVKDLKDTLTKECDSSKDGLKAVLQKEKQPVAYATRTLFATEHRYAQIKKLAPEAKVQAAPEQASVDLSVQQFPVEISAKPFQHPGKIKKSGWVVKLPT</sequence>
<reference evidence="8" key="1">
    <citation type="journal article" date="2023" name="G3 (Bethesda)">
        <title>A reference genome for the long-term kleptoplast-retaining sea slug Elysia crispata morphotype clarki.</title>
        <authorList>
            <person name="Eastman K.E."/>
            <person name="Pendleton A.L."/>
            <person name="Shaikh M.A."/>
            <person name="Suttiyut T."/>
            <person name="Ogas R."/>
            <person name="Tomko P."/>
            <person name="Gavelis G."/>
            <person name="Widhalm J.R."/>
            <person name="Wisecaver J.H."/>
        </authorList>
    </citation>
    <scope>NUCLEOTIDE SEQUENCE</scope>
    <source>
        <strain evidence="8">ECLA1</strain>
    </source>
</reference>
<keyword evidence="5" id="KW-0378">Hydrolase</keyword>
<evidence type="ECO:0000256" key="4">
    <source>
        <dbReference type="ARBA" id="ARBA00022759"/>
    </source>
</evidence>
<accession>A0AAE0Z7G9</accession>
<evidence type="ECO:0000256" key="1">
    <source>
        <dbReference type="ARBA" id="ARBA00022679"/>
    </source>
</evidence>
<name>A0AAE0Z7G9_9GAST</name>
<comment type="caution">
    <text evidence="8">The sequence shown here is derived from an EMBL/GenBank/DDBJ whole genome shotgun (WGS) entry which is preliminary data.</text>
</comment>
<feature type="domain" description="Reverse transcriptase RNase H-like" evidence="7">
    <location>
        <begin position="81"/>
        <end position="124"/>
    </location>
</feature>
<keyword evidence="9" id="KW-1185">Reference proteome</keyword>